<protein>
    <submittedName>
        <fullName evidence="2">Uncharacterized protein</fullName>
    </submittedName>
</protein>
<dbReference type="STRING" id="658187.LDG_7959"/>
<accession>G9ERP2</accession>
<keyword evidence="1" id="KW-0472">Membrane</keyword>
<evidence type="ECO:0000313" key="3">
    <source>
        <dbReference type="Proteomes" id="UP000002770"/>
    </source>
</evidence>
<keyword evidence="1" id="KW-1133">Transmembrane helix</keyword>
<dbReference type="InParanoid" id="G9ERP2"/>
<proteinExistence type="predicted"/>
<dbReference type="AlphaFoldDB" id="G9ERP2"/>
<name>G9ERP2_9GAMM</name>
<evidence type="ECO:0000313" key="2">
    <source>
        <dbReference type="EMBL" id="EHL30055.1"/>
    </source>
</evidence>
<dbReference type="EMBL" id="JH413836">
    <property type="protein sequence ID" value="EHL30055.1"/>
    <property type="molecule type" value="Genomic_DNA"/>
</dbReference>
<dbReference type="HOGENOM" id="CLU_2617651_0_0_6"/>
<feature type="transmembrane region" description="Helical" evidence="1">
    <location>
        <begin position="58"/>
        <end position="77"/>
    </location>
</feature>
<gene>
    <name evidence="2" type="ORF">LDG_7959</name>
</gene>
<organism evidence="2 3">
    <name type="scientific">Legionella drancourtii LLAP12</name>
    <dbReference type="NCBI Taxonomy" id="658187"/>
    <lineage>
        <taxon>Bacteria</taxon>
        <taxon>Pseudomonadati</taxon>
        <taxon>Pseudomonadota</taxon>
        <taxon>Gammaproteobacteria</taxon>
        <taxon>Legionellales</taxon>
        <taxon>Legionellaceae</taxon>
        <taxon>Legionella</taxon>
    </lineage>
</organism>
<dbReference type="Proteomes" id="UP000002770">
    <property type="component" value="Unassembled WGS sequence"/>
</dbReference>
<keyword evidence="3" id="KW-1185">Reference proteome</keyword>
<reference evidence="2 3" key="1">
    <citation type="journal article" date="2011" name="BMC Genomics">
        <title>Insight into cross-talk between intra-amoebal pathogens.</title>
        <authorList>
            <person name="Gimenez G."/>
            <person name="Bertelli C."/>
            <person name="Moliner C."/>
            <person name="Robert C."/>
            <person name="Raoult D."/>
            <person name="Fournier P.E."/>
            <person name="Greub G."/>
        </authorList>
    </citation>
    <scope>NUCLEOTIDE SEQUENCE [LARGE SCALE GENOMIC DNA]</scope>
    <source>
        <strain evidence="2 3">LLAP12</strain>
    </source>
</reference>
<evidence type="ECO:0000256" key="1">
    <source>
        <dbReference type="SAM" id="Phobius"/>
    </source>
</evidence>
<sequence>MGITAFWFIQIATIARSKAQHNWKMIGSCVLNFLMIGCLAVYFPSLLVNGKSPAQMEFANFVSIGLSALLLVLRCVVT</sequence>
<keyword evidence="1" id="KW-0812">Transmembrane</keyword>
<dbReference type="eggNOG" id="COG0038">
    <property type="taxonomic scope" value="Bacteria"/>
</dbReference>
<feature type="transmembrane region" description="Helical" evidence="1">
    <location>
        <begin position="25"/>
        <end position="46"/>
    </location>
</feature>